<evidence type="ECO:0000313" key="3">
    <source>
        <dbReference type="EMBL" id="MBP1905099.1"/>
    </source>
</evidence>
<evidence type="ECO:0000259" key="1">
    <source>
        <dbReference type="Pfam" id="PF00534"/>
    </source>
</evidence>
<organism evidence="3 4">
    <name type="scientific">Paenibacillus turicensis</name>
    <dbReference type="NCBI Taxonomy" id="160487"/>
    <lineage>
        <taxon>Bacteria</taxon>
        <taxon>Bacillati</taxon>
        <taxon>Bacillota</taxon>
        <taxon>Bacilli</taxon>
        <taxon>Bacillales</taxon>
        <taxon>Paenibacillaceae</taxon>
        <taxon>Paenibacillus</taxon>
    </lineage>
</organism>
<dbReference type="InterPro" id="IPR050194">
    <property type="entry name" value="Glycosyltransferase_grp1"/>
</dbReference>
<dbReference type="EMBL" id="JAGGKG010000006">
    <property type="protein sequence ID" value="MBP1905099.1"/>
    <property type="molecule type" value="Genomic_DNA"/>
</dbReference>
<dbReference type="InterPro" id="IPR001296">
    <property type="entry name" value="Glyco_trans_1"/>
</dbReference>
<evidence type="ECO:0000259" key="2">
    <source>
        <dbReference type="Pfam" id="PF13439"/>
    </source>
</evidence>
<feature type="domain" description="Glycosyltransferase subfamily 4-like N-terminal" evidence="2">
    <location>
        <begin position="4"/>
        <end position="187"/>
    </location>
</feature>
<gene>
    <name evidence="3" type="ORF">J2Z32_001724</name>
</gene>
<sequence length="384" mass="43634">MNDIKHYLEAMGHEVDILGNSSDYSKFIIYNKKELSKEHLKPMLEAKLGANVSSKISVDPFIDFYERDRYMLELSAAYFGLDEYDVIHAQDIFSARSLARVKPKNKPLLSHFHGSVTQEFHNHFNLNPELGINQQSDAWKYFPSLEYYASLSAYPVITANQWQKNKLVHELHVPEERVQVFQYGLDQQKFWNEASLPCEIQKPVGKKVIICPARLVFVKGIDVLISALGLLKAQRQDWVCWIVGDGNKREDLEQQVVNLGLQNDVLFLGERQDVPAMLMKSDIFVHSCLQDNQPFSVMEAQMAGLAVCVSSAGGLPEMVEHGVTGLVSPVQDFVTLSQHLHLLLAQDELRAAIGNNAKVWAQEHWSMENMIHRLLNVYSSLINV</sequence>
<name>A0ABS4FRS1_9BACL</name>
<dbReference type="Pfam" id="PF00534">
    <property type="entry name" value="Glycos_transf_1"/>
    <property type="match status" value="1"/>
</dbReference>
<dbReference type="CDD" id="cd03801">
    <property type="entry name" value="GT4_PimA-like"/>
    <property type="match status" value="1"/>
</dbReference>
<feature type="domain" description="Glycosyl transferase family 1" evidence="1">
    <location>
        <begin position="201"/>
        <end position="359"/>
    </location>
</feature>
<accession>A0ABS4FRS1</accession>
<dbReference type="PANTHER" id="PTHR45947:SF3">
    <property type="entry name" value="SULFOQUINOVOSYL TRANSFERASE SQD2"/>
    <property type="match status" value="1"/>
</dbReference>
<dbReference type="PANTHER" id="PTHR45947">
    <property type="entry name" value="SULFOQUINOVOSYL TRANSFERASE SQD2"/>
    <property type="match status" value="1"/>
</dbReference>
<dbReference type="Pfam" id="PF13439">
    <property type="entry name" value="Glyco_transf_4"/>
    <property type="match status" value="1"/>
</dbReference>
<protein>
    <submittedName>
        <fullName evidence="3">Glycosyltransferase involved in cell wall biosynthesis</fullName>
    </submittedName>
</protein>
<dbReference type="InterPro" id="IPR028098">
    <property type="entry name" value="Glyco_trans_4-like_N"/>
</dbReference>
<comment type="caution">
    <text evidence="3">The sequence shown here is derived from an EMBL/GenBank/DDBJ whole genome shotgun (WGS) entry which is preliminary data.</text>
</comment>
<dbReference type="SUPFAM" id="SSF53756">
    <property type="entry name" value="UDP-Glycosyltransferase/glycogen phosphorylase"/>
    <property type="match status" value="1"/>
</dbReference>
<dbReference type="Proteomes" id="UP001519272">
    <property type="component" value="Unassembled WGS sequence"/>
</dbReference>
<evidence type="ECO:0000313" key="4">
    <source>
        <dbReference type="Proteomes" id="UP001519272"/>
    </source>
</evidence>
<dbReference type="Gene3D" id="3.40.50.2000">
    <property type="entry name" value="Glycogen Phosphorylase B"/>
    <property type="match status" value="2"/>
</dbReference>
<proteinExistence type="predicted"/>
<reference evidence="3 4" key="1">
    <citation type="submission" date="2021-03" db="EMBL/GenBank/DDBJ databases">
        <title>Genomic Encyclopedia of Type Strains, Phase IV (KMG-IV): sequencing the most valuable type-strain genomes for metagenomic binning, comparative biology and taxonomic classification.</title>
        <authorList>
            <person name="Goeker M."/>
        </authorList>
    </citation>
    <scope>NUCLEOTIDE SEQUENCE [LARGE SCALE GENOMIC DNA]</scope>
    <source>
        <strain evidence="3 4">DSM 14349</strain>
    </source>
</reference>
<keyword evidence="4" id="KW-1185">Reference proteome</keyword>